<protein>
    <submittedName>
        <fullName evidence="1">Uncharacterized protein</fullName>
    </submittedName>
</protein>
<dbReference type="EMBL" id="SUYD01000023">
    <property type="protein sequence ID" value="MBE6267368.1"/>
    <property type="molecule type" value="Genomic_DNA"/>
</dbReference>
<dbReference type="AlphaFoldDB" id="A0A928BV72"/>
<accession>A0A928BV72</accession>
<organism evidence="1 2">
    <name type="scientific">Xylanibacter ruminicola</name>
    <name type="common">Prevotella ruminicola</name>
    <dbReference type="NCBI Taxonomy" id="839"/>
    <lineage>
        <taxon>Bacteria</taxon>
        <taxon>Pseudomonadati</taxon>
        <taxon>Bacteroidota</taxon>
        <taxon>Bacteroidia</taxon>
        <taxon>Bacteroidales</taxon>
        <taxon>Prevotellaceae</taxon>
        <taxon>Xylanibacter</taxon>
    </lineage>
</organism>
<evidence type="ECO:0000313" key="1">
    <source>
        <dbReference type="EMBL" id="MBE6267368.1"/>
    </source>
</evidence>
<comment type="caution">
    <text evidence="1">The sequence shown here is derived from an EMBL/GenBank/DDBJ whole genome shotgun (WGS) entry which is preliminary data.</text>
</comment>
<evidence type="ECO:0000313" key="2">
    <source>
        <dbReference type="Proteomes" id="UP000763088"/>
    </source>
</evidence>
<proteinExistence type="predicted"/>
<dbReference type="Proteomes" id="UP000763088">
    <property type="component" value="Unassembled WGS sequence"/>
</dbReference>
<reference evidence="1" key="1">
    <citation type="submission" date="2019-04" db="EMBL/GenBank/DDBJ databases">
        <title>Evolution of Biomass-Degrading Anaerobic Consortia Revealed by Metagenomics.</title>
        <authorList>
            <person name="Peng X."/>
        </authorList>
    </citation>
    <scope>NUCLEOTIDE SEQUENCE</scope>
    <source>
        <strain evidence="1">SIG141</strain>
    </source>
</reference>
<name>A0A928BV72_XYLRU</name>
<gene>
    <name evidence="1" type="ORF">E7102_13040</name>
</gene>
<sequence length="59" mass="6894">MGLFSGHVDDLVKQYNKIMGNSLNRQDDNEDTPLIEYFSTYEKSDYETHSYSNLTNIKL</sequence>